<evidence type="ECO:0000256" key="15">
    <source>
        <dbReference type="SAM" id="MobiDB-lite"/>
    </source>
</evidence>
<dbReference type="PROSITE" id="PS51678">
    <property type="entry name" value="SAM_MT_PRMT"/>
    <property type="match status" value="1"/>
</dbReference>
<comment type="subcellular location">
    <subcellularLocation>
        <location evidence="2">Cytoplasm</location>
    </subcellularLocation>
    <subcellularLocation>
        <location evidence="1">Nucleus</location>
    </subcellularLocation>
</comment>
<dbReference type="InterPro" id="IPR029063">
    <property type="entry name" value="SAM-dependent_MTases_sf"/>
</dbReference>
<keyword evidence="7 14" id="KW-0489">Methyltransferase</keyword>
<dbReference type="SMART" id="SM00326">
    <property type="entry name" value="SH3"/>
    <property type="match status" value="1"/>
</dbReference>
<dbReference type="GO" id="GO:0005634">
    <property type="term" value="C:nucleus"/>
    <property type="evidence" value="ECO:0007669"/>
    <property type="project" value="UniProtKB-SubCell"/>
</dbReference>
<evidence type="ECO:0000256" key="5">
    <source>
        <dbReference type="ARBA" id="ARBA00022443"/>
    </source>
</evidence>
<keyword evidence="8 14" id="KW-0808">Transferase</keyword>
<feature type="compositionally biased region" description="Polar residues" evidence="15">
    <location>
        <begin position="11"/>
        <end position="21"/>
    </location>
</feature>
<dbReference type="Pfam" id="PF13649">
    <property type="entry name" value="Methyltransf_25"/>
    <property type="match status" value="1"/>
</dbReference>
<dbReference type="PANTHER" id="PTHR11006">
    <property type="entry name" value="PROTEIN ARGININE N-METHYLTRANSFERASE"/>
    <property type="match status" value="1"/>
</dbReference>
<evidence type="ECO:0000256" key="4">
    <source>
        <dbReference type="ARBA" id="ARBA00018778"/>
    </source>
</evidence>
<dbReference type="Gene3D" id="3.40.50.150">
    <property type="entry name" value="Vaccinia Virus protein VP39"/>
    <property type="match status" value="1"/>
</dbReference>
<evidence type="ECO:0000256" key="9">
    <source>
        <dbReference type="ARBA" id="ARBA00022691"/>
    </source>
</evidence>
<evidence type="ECO:0000313" key="18">
    <source>
        <dbReference type="Proteomes" id="UP001181693"/>
    </source>
</evidence>
<evidence type="ECO:0000256" key="2">
    <source>
        <dbReference type="ARBA" id="ARBA00004496"/>
    </source>
</evidence>
<protein>
    <recommendedName>
        <fullName evidence="4">Protein arginine N-methyltransferase 2</fullName>
        <ecNumber evidence="3">2.1.1.319</ecNumber>
    </recommendedName>
    <alternativeName>
        <fullName evidence="12">Histone-arginine N-methyltransferase PRMT2</fullName>
    </alternativeName>
</protein>
<dbReference type="InterPro" id="IPR036028">
    <property type="entry name" value="SH3-like_dom_sf"/>
</dbReference>
<organism evidence="17 18">
    <name type="scientific">Pyxicephalus adspersus</name>
    <name type="common">African bullfrog</name>
    <dbReference type="NCBI Taxonomy" id="30357"/>
    <lineage>
        <taxon>Eukaryota</taxon>
        <taxon>Metazoa</taxon>
        <taxon>Chordata</taxon>
        <taxon>Craniata</taxon>
        <taxon>Vertebrata</taxon>
        <taxon>Euteleostomi</taxon>
        <taxon>Amphibia</taxon>
        <taxon>Batrachia</taxon>
        <taxon>Anura</taxon>
        <taxon>Neobatrachia</taxon>
        <taxon>Ranoidea</taxon>
        <taxon>Pyxicephalidae</taxon>
        <taxon>Pyxicephalinae</taxon>
        <taxon>Pyxicephalus</taxon>
    </lineage>
</organism>
<dbReference type="AlphaFoldDB" id="A0AAV3A9W5"/>
<dbReference type="EC" id="2.1.1.319" evidence="3"/>
<sequence>MAGEIFGCRMKNTSASPTDKTAGQRVVDSLECPAKQTVSGEMKSDLWQAEHENQDDNQCEYSPGESYEQLPDIACLEISSTMDCMAQYPYEDYTYGEFVIMSDFVATEETQLSLSCGDRVVLLCAVTSDWWWVEHNGNCGYVPASHLHRVSDEEDTEDDDPWQDEEYYGSYKTLKLHLEMLSDQPRTQTYRNVILQNSAALKGKRILDLGCGTGIISFFCAQMAQPEVVYAVEASDIAEQTSRLVKENAFSGIIKVIRQKAEDLKLPSKVDVLVSEWMGTCLVFEFMLESVLQVRDLWLEEGGIMWPSTASIHMVPCSAEKEYATKVLFWDSPYGLDFRMLKPMAVQEFLSKPSPDYVLNTDDCLSEPCVLMNLNMKTLKIEELEKMSGPFTFHVKRDGMFHGFTTWFSVEFQNIDNKEHVELNTGPFNPLTHWKHTLFMLDEPIQTHRGDRIEGSVIFHRNPFWRRHLSVTLNWSVTEESATTAHSVGCKVFPIWR</sequence>
<feature type="domain" description="SH3" evidence="16">
    <location>
        <begin position="79"/>
        <end position="152"/>
    </location>
</feature>
<dbReference type="Gene3D" id="2.70.160.11">
    <property type="entry name" value="Hnrnp arginine n-methyltransferase1"/>
    <property type="match status" value="1"/>
</dbReference>
<comment type="caution">
    <text evidence="17">The sequence shown here is derived from an EMBL/GenBank/DDBJ whole genome shotgun (WGS) entry which is preliminary data.</text>
</comment>
<comment type="catalytic activity">
    <reaction evidence="11">
        <text>L-arginyl-[protein] + 2 S-adenosyl-L-methionine = N(omega),N(omega)-dimethyl-L-arginyl-[protein] + 2 S-adenosyl-L-homocysteine + 2 H(+)</text>
        <dbReference type="Rhea" id="RHEA:48096"/>
        <dbReference type="Rhea" id="RHEA-COMP:10532"/>
        <dbReference type="Rhea" id="RHEA-COMP:11991"/>
        <dbReference type="ChEBI" id="CHEBI:15378"/>
        <dbReference type="ChEBI" id="CHEBI:29965"/>
        <dbReference type="ChEBI" id="CHEBI:57856"/>
        <dbReference type="ChEBI" id="CHEBI:59789"/>
        <dbReference type="ChEBI" id="CHEBI:61897"/>
        <dbReference type="EC" id="2.1.1.319"/>
    </reaction>
</comment>
<dbReference type="FunFam" id="2.70.160.11:FF:000007">
    <property type="entry name" value="Protein arginine N-methyltransferase 2"/>
    <property type="match status" value="1"/>
</dbReference>
<evidence type="ECO:0000259" key="16">
    <source>
        <dbReference type="PROSITE" id="PS50002"/>
    </source>
</evidence>
<evidence type="ECO:0000313" key="17">
    <source>
        <dbReference type="EMBL" id="DBA19927.1"/>
    </source>
</evidence>
<evidence type="ECO:0000256" key="8">
    <source>
        <dbReference type="ARBA" id="ARBA00022679"/>
    </source>
</evidence>
<dbReference type="GO" id="GO:0032259">
    <property type="term" value="P:methylation"/>
    <property type="evidence" value="ECO:0007669"/>
    <property type="project" value="UniProtKB-KW"/>
</dbReference>
<dbReference type="InterPro" id="IPR001452">
    <property type="entry name" value="SH3_domain"/>
</dbReference>
<dbReference type="GO" id="GO:0005737">
    <property type="term" value="C:cytoplasm"/>
    <property type="evidence" value="ECO:0007669"/>
    <property type="project" value="UniProtKB-SubCell"/>
</dbReference>
<name>A0AAV3A9W5_PYXAD</name>
<dbReference type="Pfam" id="PF14604">
    <property type="entry name" value="SH3_9"/>
    <property type="match status" value="1"/>
</dbReference>
<keyword evidence="10" id="KW-0539">Nucleus</keyword>
<dbReference type="Pfam" id="PF22528">
    <property type="entry name" value="PRMT_C"/>
    <property type="match status" value="1"/>
</dbReference>
<evidence type="ECO:0000256" key="14">
    <source>
        <dbReference type="PROSITE-ProRule" id="PRU01015"/>
    </source>
</evidence>
<reference evidence="17" key="1">
    <citation type="thesis" date="2020" institute="ProQuest LLC" country="789 East Eisenhower Parkway, Ann Arbor, MI, USA">
        <title>Comparative Genomics and Chromosome Evolution.</title>
        <authorList>
            <person name="Mudd A.B."/>
        </authorList>
    </citation>
    <scope>NUCLEOTIDE SEQUENCE</scope>
    <source>
        <strain evidence="17">1538</strain>
        <tissue evidence="17">Blood</tissue>
    </source>
</reference>
<dbReference type="FunFam" id="3.40.50.150:FF:000016">
    <property type="entry name" value="Protein arginine N-methyltransferase 6"/>
    <property type="match status" value="1"/>
</dbReference>
<keyword evidence="6" id="KW-0963">Cytoplasm</keyword>
<dbReference type="InterPro" id="IPR055135">
    <property type="entry name" value="PRMT_dom"/>
</dbReference>
<dbReference type="GO" id="GO:0035242">
    <property type="term" value="F:protein-arginine omega-N asymmetric methyltransferase activity"/>
    <property type="evidence" value="ECO:0007669"/>
    <property type="project" value="UniProtKB-EC"/>
</dbReference>
<feature type="region of interest" description="Disordered" evidence="15">
    <location>
        <begin position="1"/>
        <end position="26"/>
    </location>
</feature>
<evidence type="ECO:0000256" key="12">
    <source>
        <dbReference type="ARBA" id="ARBA00082811"/>
    </source>
</evidence>
<dbReference type="Proteomes" id="UP001181693">
    <property type="component" value="Unassembled WGS sequence"/>
</dbReference>
<dbReference type="CDD" id="cd02440">
    <property type="entry name" value="AdoMet_MTases"/>
    <property type="match status" value="1"/>
</dbReference>
<accession>A0AAV3A9W5</accession>
<dbReference type="InterPro" id="IPR025799">
    <property type="entry name" value="Arg_MeTrfase"/>
</dbReference>
<dbReference type="PROSITE" id="PS50002">
    <property type="entry name" value="SH3"/>
    <property type="match status" value="1"/>
</dbReference>
<evidence type="ECO:0000256" key="10">
    <source>
        <dbReference type="ARBA" id="ARBA00023242"/>
    </source>
</evidence>
<gene>
    <name evidence="17" type="ORF">GDO54_015682</name>
</gene>
<dbReference type="PANTHER" id="PTHR11006:SF92">
    <property type="entry name" value="PROTEIN ARGININE N-METHYLTRANSFERASE 2"/>
    <property type="match status" value="1"/>
</dbReference>
<keyword evidence="18" id="KW-1185">Reference proteome</keyword>
<evidence type="ECO:0000256" key="6">
    <source>
        <dbReference type="ARBA" id="ARBA00022490"/>
    </source>
</evidence>
<dbReference type="GO" id="GO:0042054">
    <property type="term" value="F:histone methyltransferase activity"/>
    <property type="evidence" value="ECO:0007669"/>
    <property type="project" value="UniProtKB-ARBA"/>
</dbReference>
<proteinExistence type="predicted"/>
<evidence type="ECO:0000256" key="1">
    <source>
        <dbReference type="ARBA" id="ARBA00004123"/>
    </source>
</evidence>
<evidence type="ECO:0000256" key="7">
    <source>
        <dbReference type="ARBA" id="ARBA00022603"/>
    </source>
</evidence>
<evidence type="ECO:0000256" key="13">
    <source>
        <dbReference type="PROSITE-ProRule" id="PRU00192"/>
    </source>
</evidence>
<evidence type="ECO:0000256" key="11">
    <source>
        <dbReference type="ARBA" id="ARBA00049086"/>
    </source>
</evidence>
<evidence type="ECO:0000256" key="3">
    <source>
        <dbReference type="ARBA" id="ARBA00011925"/>
    </source>
</evidence>
<dbReference type="SUPFAM" id="SSF53335">
    <property type="entry name" value="S-adenosyl-L-methionine-dependent methyltransferases"/>
    <property type="match status" value="1"/>
</dbReference>
<dbReference type="EMBL" id="DYDO01000008">
    <property type="protein sequence ID" value="DBA19927.1"/>
    <property type="molecule type" value="Genomic_DNA"/>
</dbReference>
<dbReference type="InterPro" id="IPR041698">
    <property type="entry name" value="Methyltransf_25"/>
</dbReference>
<dbReference type="Gene3D" id="2.30.30.40">
    <property type="entry name" value="SH3 Domains"/>
    <property type="match status" value="1"/>
</dbReference>
<keyword evidence="5 13" id="KW-0728">SH3 domain</keyword>
<keyword evidence="9 14" id="KW-0949">S-adenosyl-L-methionine</keyword>
<dbReference type="SUPFAM" id="SSF50044">
    <property type="entry name" value="SH3-domain"/>
    <property type="match status" value="1"/>
</dbReference>